<evidence type="ECO:0000256" key="1">
    <source>
        <dbReference type="SAM" id="MobiDB-lite"/>
    </source>
</evidence>
<feature type="compositionally biased region" description="Basic and acidic residues" evidence="1">
    <location>
        <begin position="92"/>
        <end position="126"/>
    </location>
</feature>
<comment type="caution">
    <text evidence="2">The sequence shown here is derived from an EMBL/GenBank/DDBJ whole genome shotgun (WGS) entry which is preliminary data.</text>
</comment>
<proteinExistence type="predicted"/>
<sequence>IPASSDFCSPPTDEERDHTFELDPEVCNNNNNNNDILDETILPAEKKEHFRESREEKALPADMFPMETLPGLPENITASRIPQPAEEAVENEECKRKNNAEKRDHVDEEKAERGCGQKKRPEKDAELGVSAINTKAKKNTGRSRRKAPELIPG</sequence>
<feature type="region of interest" description="Disordered" evidence="1">
    <location>
        <begin position="49"/>
        <end position="153"/>
    </location>
</feature>
<feature type="compositionally biased region" description="Basic residues" evidence="1">
    <location>
        <begin position="135"/>
        <end position="145"/>
    </location>
</feature>
<keyword evidence="3" id="KW-1185">Reference proteome</keyword>
<feature type="compositionally biased region" description="Basic and acidic residues" evidence="1">
    <location>
        <begin position="49"/>
        <end position="59"/>
    </location>
</feature>
<organism evidence="2 3">
    <name type="scientific">Cirrhinus mrigala</name>
    <name type="common">Mrigala</name>
    <dbReference type="NCBI Taxonomy" id="683832"/>
    <lineage>
        <taxon>Eukaryota</taxon>
        <taxon>Metazoa</taxon>
        <taxon>Chordata</taxon>
        <taxon>Craniata</taxon>
        <taxon>Vertebrata</taxon>
        <taxon>Euteleostomi</taxon>
        <taxon>Actinopterygii</taxon>
        <taxon>Neopterygii</taxon>
        <taxon>Teleostei</taxon>
        <taxon>Ostariophysi</taxon>
        <taxon>Cypriniformes</taxon>
        <taxon>Cyprinidae</taxon>
        <taxon>Labeoninae</taxon>
        <taxon>Labeonini</taxon>
        <taxon>Cirrhinus</taxon>
    </lineage>
</organism>
<reference evidence="2 3" key="1">
    <citation type="submission" date="2024-05" db="EMBL/GenBank/DDBJ databases">
        <title>Genome sequencing and assembly of Indian major carp, Cirrhinus mrigala (Hamilton, 1822).</title>
        <authorList>
            <person name="Mohindra V."/>
            <person name="Chowdhury L.M."/>
            <person name="Lal K."/>
            <person name="Jena J.K."/>
        </authorList>
    </citation>
    <scope>NUCLEOTIDE SEQUENCE [LARGE SCALE GENOMIC DNA]</scope>
    <source>
        <strain evidence="2">CM1030</strain>
        <tissue evidence="2">Blood</tissue>
    </source>
</reference>
<name>A0ABD0S166_CIRMR</name>
<dbReference type="AlphaFoldDB" id="A0ABD0S166"/>
<feature type="non-terminal residue" evidence="2">
    <location>
        <position position="153"/>
    </location>
</feature>
<feature type="non-terminal residue" evidence="2">
    <location>
        <position position="1"/>
    </location>
</feature>
<dbReference type="Proteomes" id="UP001529510">
    <property type="component" value="Unassembled WGS sequence"/>
</dbReference>
<evidence type="ECO:0000313" key="3">
    <source>
        <dbReference type="Proteomes" id="UP001529510"/>
    </source>
</evidence>
<protein>
    <submittedName>
        <fullName evidence="2">Uncharacterized protein</fullName>
    </submittedName>
</protein>
<evidence type="ECO:0000313" key="2">
    <source>
        <dbReference type="EMBL" id="KAL0203772.1"/>
    </source>
</evidence>
<gene>
    <name evidence="2" type="ORF">M9458_001790</name>
</gene>
<accession>A0ABD0S166</accession>
<dbReference type="EMBL" id="JAMKFB020000001">
    <property type="protein sequence ID" value="KAL0203772.1"/>
    <property type="molecule type" value="Genomic_DNA"/>
</dbReference>